<evidence type="ECO:0000256" key="7">
    <source>
        <dbReference type="ARBA" id="ARBA00022505"/>
    </source>
</evidence>
<evidence type="ECO:0000313" key="14">
    <source>
        <dbReference type="Proteomes" id="UP001595843"/>
    </source>
</evidence>
<evidence type="ECO:0000256" key="3">
    <source>
        <dbReference type="ARBA" id="ARBA00005046"/>
    </source>
</evidence>
<evidence type="ECO:0000256" key="9">
    <source>
        <dbReference type="ARBA" id="ARBA00047317"/>
    </source>
</evidence>
<dbReference type="PANTHER" id="PTHR10192">
    <property type="entry name" value="MOLYBDOPTERIN BIOSYNTHESIS PROTEIN"/>
    <property type="match status" value="1"/>
</dbReference>
<dbReference type="InterPro" id="IPR005110">
    <property type="entry name" value="MoeA_linker/N"/>
</dbReference>
<dbReference type="PROSITE" id="PS01079">
    <property type="entry name" value="MOCF_BIOSYNTHESIS_2"/>
    <property type="match status" value="1"/>
</dbReference>
<dbReference type="RefSeq" id="WP_380701096.1">
    <property type="nucleotide sequence ID" value="NZ_JBHSAP010000003.1"/>
</dbReference>
<dbReference type="Pfam" id="PF00994">
    <property type="entry name" value="MoCF_biosynth"/>
    <property type="match status" value="1"/>
</dbReference>
<keyword evidence="10" id="KW-0479">Metal-binding</keyword>
<feature type="region of interest" description="Disordered" evidence="11">
    <location>
        <begin position="600"/>
        <end position="629"/>
    </location>
</feature>
<proteinExistence type="inferred from homology"/>
<gene>
    <name evidence="13" type="ORF">ACFOUO_00575</name>
</gene>
<dbReference type="SUPFAM" id="SSF63867">
    <property type="entry name" value="MoeA C-terminal domain-like"/>
    <property type="match status" value="1"/>
</dbReference>
<dbReference type="EMBL" id="JBHSAP010000003">
    <property type="protein sequence ID" value="MFC4075307.1"/>
    <property type="molecule type" value="Genomic_DNA"/>
</dbReference>
<dbReference type="SUPFAM" id="SSF53218">
    <property type="entry name" value="Molybdenum cofactor biosynthesis proteins"/>
    <property type="match status" value="1"/>
</dbReference>
<evidence type="ECO:0000259" key="12">
    <source>
        <dbReference type="SMART" id="SM00852"/>
    </source>
</evidence>
<dbReference type="InterPro" id="IPR001453">
    <property type="entry name" value="MoaB/Mog_dom"/>
</dbReference>
<dbReference type="Gene3D" id="2.170.190.11">
    <property type="entry name" value="Molybdopterin biosynthesis moea protein, domain 3"/>
    <property type="match status" value="1"/>
</dbReference>
<evidence type="ECO:0000256" key="10">
    <source>
        <dbReference type="RuleBase" id="RU365090"/>
    </source>
</evidence>
<dbReference type="Pfam" id="PF12727">
    <property type="entry name" value="PBP_like"/>
    <property type="match status" value="1"/>
</dbReference>
<keyword evidence="10" id="KW-0808">Transferase</keyword>
<comment type="caution">
    <text evidence="13">The sequence shown here is derived from an EMBL/GenBank/DDBJ whole genome shotgun (WGS) entry which is preliminary data.</text>
</comment>
<evidence type="ECO:0000256" key="1">
    <source>
        <dbReference type="ARBA" id="ARBA00002901"/>
    </source>
</evidence>
<dbReference type="Proteomes" id="UP001595843">
    <property type="component" value="Unassembled WGS sequence"/>
</dbReference>
<dbReference type="InterPro" id="IPR036688">
    <property type="entry name" value="MoeA_C_domain_IV_sf"/>
</dbReference>
<dbReference type="Pfam" id="PF03454">
    <property type="entry name" value="MoeA_C"/>
    <property type="match status" value="1"/>
</dbReference>
<feature type="compositionally biased region" description="Polar residues" evidence="11">
    <location>
        <begin position="617"/>
        <end position="629"/>
    </location>
</feature>
<dbReference type="NCBIfam" id="TIGR00177">
    <property type="entry name" value="molyb_syn"/>
    <property type="match status" value="1"/>
</dbReference>
<dbReference type="InterPro" id="IPR036135">
    <property type="entry name" value="MoeA_linker/N_sf"/>
</dbReference>
<keyword evidence="8 10" id="KW-0501">Molybdenum cofactor biosynthesis</keyword>
<evidence type="ECO:0000313" key="13">
    <source>
        <dbReference type="EMBL" id="MFC4075307.1"/>
    </source>
</evidence>
<evidence type="ECO:0000256" key="4">
    <source>
        <dbReference type="ARBA" id="ARBA00010763"/>
    </source>
</evidence>
<evidence type="ECO:0000256" key="6">
    <source>
        <dbReference type="ARBA" id="ARBA00021108"/>
    </source>
</evidence>
<dbReference type="PANTHER" id="PTHR10192:SF16">
    <property type="entry name" value="MOLYBDOPTERIN MOLYBDENUMTRANSFERASE"/>
    <property type="match status" value="1"/>
</dbReference>
<comment type="catalytic activity">
    <reaction evidence="9">
        <text>adenylyl-molybdopterin + molybdate = Mo-molybdopterin + AMP + H(+)</text>
        <dbReference type="Rhea" id="RHEA:35047"/>
        <dbReference type="ChEBI" id="CHEBI:15378"/>
        <dbReference type="ChEBI" id="CHEBI:36264"/>
        <dbReference type="ChEBI" id="CHEBI:62727"/>
        <dbReference type="ChEBI" id="CHEBI:71302"/>
        <dbReference type="ChEBI" id="CHEBI:456215"/>
        <dbReference type="EC" id="2.10.1.1"/>
    </reaction>
</comment>
<evidence type="ECO:0000256" key="8">
    <source>
        <dbReference type="ARBA" id="ARBA00023150"/>
    </source>
</evidence>
<accession>A0ABV8JC20</accession>
<dbReference type="InterPro" id="IPR005111">
    <property type="entry name" value="MoeA_C_domain_IV"/>
</dbReference>
<name>A0ABV8JC20_9BACL</name>
<keyword evidence="10" id="KW-0460">Magnesium</keyword>
<comment type="function">
    <text evidence="2">May be involved in the biosynthesis of molybdopterin.</text>
</comment>
<feature type="domain" description="MoaB/Mog" evidence="12">
    <location>
        <begin position="173"/>
        <end position="310"/>
    </location>
</feature>
<dbReference type="CDD" id="cd00887">
    <property type="entry name" value="MoeA"/>
    <property type="match status" value="1"/>
</dbReference>
<comment type="cofactor">
    <cofactor evidence="10">
        <name>Mg(2+)</name>
        <dbReference type="ChEBI" id="CHEBI:18420"/>
    </cofactor>
</comment>
<dbReference type="Gene3D" id="2.40.340.10">
    <property type="entry name" value="MoeA, C-terminal, domain IV"/>
    <property type="match status" value="1"/>
</dbReference>
<dbReference type="Pfam" id="PF03453">
    <property type="entry name" value="MoeA_N"/>
    <property type="match status" value="1"/>
</dbReference>
<dbReference type="SMART" id="SM00852">
    <property type="entry name" value="MoCF_biosynth"/>
    <property type="match status" value="1"/>
</dbReference>
<reference evidence="14" key="1">
    <citation type="journal article" date="2019" name="Int. J. Syst. Evol. Microbiol.">
        <title>The Global Catalogue of Microorganisms (GCM) 10K type strain sequencing project: providing services to taxonomists for standard genome sequencing and annotation.</title>
        <authorList>
            <consortium name="The Broad Institute Genomics Platform"/>
            <consortium name="The Broad Institute Genome Sequencing Center for Infectious Disease"/>
            <person name="Wu L."/>
            <person name="Ma J."/>
        </authorList>
    </citation>
    <scope>NUCLEOTIDE SEQUENCE [LARGE SCALE GENOMIC DNA]</scope>
    <source>
        <strain evidence="14">IBRC-M 10813</strain>
    </source>
</reference>
<organism evidence="13 14">
    <name type="scientific">Salinithrix halophila</name>
    <dbReference type="NCBI Taxonomy" id="1485204"/>
    <lineage>
        <taxon>Bacteria</taxon>
        <taxon>Bacillati</taxon>
        <taxon>Bacillota</taxon>
        <taxon>Bacilli</taxon>
        <taxon>Bacillales</taxon>
        <taxon>Thermoactinomycetaceae</taxon>
        <taxon>Salinithrix</taxon>
    </lineage>
</organism>
<dbReference type="EC" id="2.10.1.1" evidence="5 10"/>
<dbReference type="Gene3D" id="3.40.980.10">
    <property type="entry name" value="MoaB/Mog-like domain"/>
    <property type="match status" value="1"/>
</dbReference>
<dbReference type="Gene3D" id="3.90.105.10">
    <property type="entry name" value="Molybdopterin biosynthesis moea protein, domain 2"/>
    <property type="match status" value="1"/>
</dbReference>
<dbReference type="InterPro" id="IPR008284">
    <property type="entry name" value="MoCF_biosynth_CS"/>
</dbReference>
<dbReference type="InterPro" id="IPR036425">
    <property type="entry name" value="MoaB/Mog-like_dom_sf"/>
</dbReference>
<dbReference type="SUPFAM" id="SSF63882">
    <property type="entry name" value="MoeA N-terminal region -like"/>
    <property type="match status" value="1"/>
</dbReference>
<comment type="function">
    <text evidence="1 10">Catalyzes the insertion of molybdate into adenylated molybdopterin with the concomitant release of AMP.</text>
</comment>
<dbReference type="InterPro" id="IPR024370">
    <property type="entry name" value="PBP_domain"/>
</dbReference>
<comment type="similarity">
    <text evidence="4 10">Belongs to the MoeA family.</text>
</comment>
<evidence type="ECO:0000256" key="5">
    <source>
        <dbReference type="ARBA" id="ARBA00013269"/>
    </source>
</evidence>
<evidence type="ECO:0000256" key="2">
    <source>
        <dbReference type="ARBA" id="ARBA00003487"/>
    </source>
</evidence>
<dbReference type="InterPro" id="IPR038987">
    <property type="entry name" value="MoeA-like"/>
</dbReference>
<protein>
    <recommendedName>
        <fullName evidence="6 10">Molybdopterin molybdenumtransferase</fullName>
        <ecNumber evidence="5 10">2.10.1.1</ecNumber>
    </recommendedName>
</protein>
<keyword evidence="14" id="KW-1185">Reference proteome</keyword>
<sequence>MRKTRLDNVPISEARERLLAAASLVPDVEEVSVTRSTGWMTAEPVFARFSMPAYPAAAMDGIAVKAVLTERASSESPILLMEGRDFDYINTGDPLPANRDAVIMIEHVREREEGLAEVRTAIPPWKHVRQAGEDVAAGEMIIPARHRIRPVDIGAMLAGGRTQVKVLKKPRGAIIPTGSEMVTPGTLPKRGQIIEFNGAVFASYLEEWGAEAVNRGIVPDDPEAIRQAVLDSVADCDFVILNAGSSAGTRDYTYQVLSELGDVLLHGVAARPGKPVVLAVVKGKPVLGLPGYPVSAYHSLDWFARPLIQTWYGEREGEGRRLTVRLSRSISGKLGAEDFIRLGVIYKEGEFWAFPLQRGAGVTMSLVKADALLRIPSQESGWEAGERVEVEGLRSPSEIARTLWLAGEDDPLLDRLASLFQQQHPGWSLRRLSGNGDNRSGGDWHGLVGVADRMRETFDPAGGVFFRLVEREWGWLTMPENRGRIFGGKGIPKADLGLIRPAAGSGLDDGLDRKYREAEELLEGRLRREPTLLKAAAAVASGTADVAVGTRTAAHPFGLSFIPAGILPLDLWLPNATLKTEGGGRLLSTLRSRAFQQAAEELPGYSTRSTGEKLEQSNEGVVSWDNQNQ</sequence>
<comment type="pathway">
    <text evidence="3 10">Cofactor biosynthesis; molybdopterin biosynthesis.</text>
</comment>
<keyword evidence="7 10" id="KW-0500">Molybdenum</keyword>
<evidence type="ECO:0000256" key="11">
    <source>
        <dbReference type="SAM" id="MobiDB-lite"/>
    </source>
</evidence>